<keyword evidence="2" id="KW-0732">Signal</keyword>
<evidence type="ECO:0000313" key="9">
    <source>
        <dbReference type="Proteomes" id="UP001596492"/>
    </source>
</evidence>
<evidence type="ECO:0000256" key="7">
    <source>
        <dbReference type="SAM" id="MobiDB-lite"/>
    </source>
</evidence>
<protein>
    <submittedName>
        <fullName evidence="8">Lipoprotein</fullName>
    </submittedName>
</protein>
<dbReference type="RefSeq" id="WP_382167307.1">
    <property type="nucleotide sequence ID" value="NZ_JBHTBR010000005.1"/>
</dbReference>
<keyword evidence="6 8" id="KW-0449">Lipoprotein</keyword>
<evidence type="ECO:0000256" key="5">
    <source>
        <dbReference type="ARBA" id="ARBA00023237"/>
    </source>
</evidence>
<feature type="compositionally biased region" description="Basic and acidic residues" evidence="7">
    <location>
        <begin position="27"/>
        <end position="36"/>
    </location>
</feature>
<evidence type="ECO:0000256" key="4">
    <source>
        <dbReference type="ARBA" id="ARBA00023139"/>
    </source>
</evidence>
<dbReference type="Proteomes" id="UP001596492">
    <property type="component" value="Unassembled WGS sequence"/>
</dbReference>
<reference evidence="9" key="1">
    <citation type="journal article" date="2019" name="Int. J. Syst. Evol. Microbiol.">
        <title>The Global Catalogue of Microorganisms (GCM) 10K type strain sequencing project: providing services to taxonomists for standard genome sequencing and annotation.</title>
        <authorList>
            <consortium name="The Broad Institute Genomics Platform"/>
            <consortium name="The Broad Institute Genome Sequencing Center for Infectious Disease"/>
            <person name="Wu L."/>
            <person name="Ma J."/>
        </authorList>
    </citation>
    <scope>NUCLEOTIDE SEQUENCE [LARGE SCALE GENOMIC DNA]</scope>
    <source>
        <strain evidence="9">CCUG 51308</strain>
    </source>
</reference>
<keyword evidence="4" id="KW-0564">Palmitate</keyword>
<dbReference type="PROSITE" id="PS51257">
    <property type="entry name" value="PROKAR_LIPOPROTEIN"/>
    <property type="match status" value="1"/>
</dbReference>
<keyword evidence="9" id="KW-1185">Reference proteome</keyword>
<dbReference type="InterPro" id="IPR032831">
    <property type="entry name" value="LptM_cons"/>
</dbReference>
<accession>A0ABW2IMG4</accession>
<dbReference type="NCBIfam" id="NF047847">
    <property type="entry name" value="SS_mature_LptM"/>
    <property type="match status" value="1"/>
</dbReference>
<name>A0ABW2IMG4_9PROT</name>
<evidence type="ECO:0000313" key="8">
    <source>
        <dbReference type="EMBL" id="MFC7292066.1"/>
    </source>
</evidence>
<evidence type="ECO:0000256" key="6">
    <source>
        <dbReference type="ARBA" id="ARBA00023288"/>
    </source>
</evidence>
<proteinExistence type="predicted"/>
<evidence type="ECO:0000256" key="3">
    <source>
        <dbReference type="ARBA" id="ARBA00023136"/>
    </source>
</evidence>
<organism evidence="8 9">
    <name type="scientific">Hirschia litorea</name>
    <dbReference type="NCBI Taxonomy" id="1199156"/>
    <lineage>
        <taxon>Bacteria</taxon>
        <taxon>Pseudomonadati</taxon>
        <taxon>Pseudomonadota</taxon>
        <taxon>Alphaproteobacteria</taxon>
        <taxon>Hyphomonadales</taxon>
        <taxon>Hyphomonadaceae</taxon>
        <taxon>Hirschia</taxon>
    </lineage>
</organism>
<sequence length="69" mass="7258">MKPVKIVLGFIALASVTACGLKGDLERPEPIFRKEQPPAPAPAEPPVSSSKPTPEQDVPDDELLGGPLD</sequence>
<keyword evidence="3" id="KW-0472">Membrane</keyword>
<evidence type="ECO:0000256" key="1">
    <source>
        <dbReference type="ARBA" id="ARBA00004459"/>
    </source>
</evidence>
<comment type="subcellular location">
    <subcellularLocation>
        <location evidence="1">Cell outer membrane</location>
        <topology evidence="1">Lipid-anchor</topology>
    </subcellularLocation>
</comment>
<comment type="caution">
    <text evidence="8">The sequence shown here is derived from an EMBL/GenBank/DDBJ whole genome shotgun (WGS) entry which is preliminary data.</text>
</comment>
<evidence type="ECO:0000256" key="2">
    <source>
        <dbReference type="ARBA" id="ARBA00022729"/>
    </source>
</evidence>
<feature type="region of interest" description="Disordered" evidence="7">
    <location>
        <begin position="27"/>
        <end position="69"/>
    </location>
</feature>
<dbReference type="EMBL" id="JBHTBR010000005">
    <property type="protein sequence ID" value="MFC7292066.1"/>
    <property type="molecule type" value="Genomic_DNA"/>
</dbReference>
<keyword evidence="5" id="KW-0998">Cell outer membrane</keyword>
<gene>
    <name evidence="8" type="ORF">ACFQS8_10605</name>
</gene>